<feature type="transmembrane region" description="Helical" evidence="18">
    <location>
        <begin position="393"/>
        <end position="415"/>
    </location>
</feature>
<evidence type="ECO:0000256" key="17">
    <source>
        <dbReference type="PROSITE-ProRule" id="PRU10141"/>
    </source>
</evidence>
<evidence type="ECO:0000256" key="2">
    <source>
        <dbReference type="ARBA" id="ARBA00022527"/>
    </source>
</evidence>
<dbReference type="PANTHER" id="PTHR27005">
    <property type="entry name" value="WALL-ASSOCIATED RECEPTOR KINASE-LIKE 21"/>
    <property type="match status" value="1"/>
</dbReference>
<dbReference type="GO" id="GO:0004674">
    <property type="term" value="F:protein serine/threonine kinase activity"/>
    <property type="evidence" value="ECO:0007669"/>
    <property type="project" value="UniProtKB-KW"/>
</dbReference>
<dbReference type="InterPro" id="IPR045274">
    <property type="entry name" value="WAK-like"/>
</dbReference>
<dbReference type="CDD" id="cd14066">
    <property type="entry name" value="STKc_IRAK"/>
    <property type="match status" value="2"/>
</dbReference>
<dbReference type="CDD" id="cd00054">
    <property type="entry name" value="EGF_CA"/>
    <property type="match status" value="2"/>
</dbReference>
<dbReference type="Pfam" id="PF07714">
    <property type="entry name" value="PK_Tyr_Ser-Thr"/>
    <property type="match status" value="1"/>
</dbReference>
<dbReference type="PROSITE" id="PS00107">
    <property type="entry name" value="PROTEIN_KINASE_ATP"/>
    <property type="match status" value="1"/>
</dbReference>
<feature type="transmembrane region" description="Helical" evidence="18">
    <location>
        <begin position="361"/>
        <end position="381"/>
    </location>
</feature>
<keyword evidence="2" id="KW-0723">Serine/threonine-protein kinase</keyword>
<evidence type="ECO:0000256" key="7">
    <source>
        <dbReference type="ARBA" id="ARBA00022741"/>
    </source>
</evidence>
<dbReference type="SUPFAM" id="SSF56112">
    <property type="entry name" value="Protein kinase-like (PK-like)"/>
    <property type="match status" value="2"/>
</dbReference>
<dbReference type="Gene3D" id="2.10.25.10">
    <property type="entry name" value="Laminin"/>
    <property type="match status" value="4"/>
</dbReference>
<dbReference type="PROSITE" id="PS01187">
    <property type="entry name" value="EGF_CA"/>
    <property type="match status" value="2"/>
</dbReference>
<dbReference type="PROSITE" id="PS50026">
    <property type="entry name" value="EGF_3"/>
    <property type="match status" value="2"/>
</dbReference>
<evidence type="ECO:0000256" key="14">
    <source>
        <dbReference type="ARBA" id="ARBA00047558"/>
    </source>
</evidence>
<gene>
    <name evidence="21" type="ordered locus">VIT_10s0003g05080</name>
</gene>
<dbReference type="EMBL" id="FN595992">
    <property type="protein sequence ID" value="CCB55863.1"/>
    <property type="molecule type" value="Genomic_DNA"/>
</dbReference>
<feature type="domain" description="EGF-like" evidence="20">
    <location>
        <begin position="1065"/>
        <end position="1104"/>
    </location>
</feature>
<evidence type="ECO:0000256" key="8">
    <source>
        <dbReference type="ARBA" id="ARBA00022777"/>
    </source>
</evidence>
<evidence type="ECO:0000256" key="11">
    <source>
        <dbReference type="ARBA" id="ARBA00023136"/>
    </source>
</evidence>
<keyword evidence="9 17" id="KW-0067">ATP-binding</keyword>
<accession>F6HLY8</accession>
<organism evidence="21 22">
    <name type="scientific">Vitis vinifera</name>
    <name type="common">Grape</name>
    <dbReference type="NCBI Taxonomy" id="29760"/>
    <lineage>
        <taxon>Eukaryota</taxon>
        <taxon>Viridiplantae</taxon>
        <taxon>Streptophyta</taxon>
        <taxon>Embryophyta</taxon>
        <taxon>Tracheophyta</taxon>
        <taxon>Spermatophyta</taxon>
        <taxon>Magnoliopsida</taxon>
        <taxon>eudicotyledons</taxon>
        <taxon>Gunneridae</taxon>
        <taxon>Pentapetalae</taxon>
        <taxon>rosids</taxon>
        <taxon>Vitales</taxon>
        <taxon>Vitaceae</taxon>
        <taxon>Viteae</taxon>
        <taxon>Vitis</taxon>
    </lineage>
</organism>
<keyword evidence="4" id="KW-0808">Transferase</keyword>
<dbReference type="SMART" id="SM00220">
    <property type="entry name" value="S_TKc"/>
    <property type="match status" value="2"/>
</dbReference>
<dbReference type="InterPro" id="IPR001245">
    <property type="entry name" value="Ser-Thr/Tyr_kinase_cat_dom"/>
</dbReference>
<dbReference type="Gene3D" id="3.30.200.20">
    <property type="entry name" value="Phosphorylase Kinase, domain 1"/>
    <property type="match status" value="2"/>
</dbReference>
<dbReference type="GO" id="GO:0005886">
    <property type="term" value="C:plasma membrane"/>
    <property type="evidence" value="ECO:0000318"/>
    <property type="project" value="GO_Central"/>
</dbReference>
<evidence type="ECO:0000256" key="4">
    <source>
        <dbReference type="ARBA" id="ARBA00022679"/>
    </source>
</evidence>
<dbReference type="InterPro" id="IPR049883">
    <property type="entry name" value="NOTCH1_EGF-like"/>
</dbReference>
<dbReference type="GO" id="GO:0007166">
    <property type="term" value="P:cell surface receptor signaling pathway"/>
    <property type="evidence" value="ECO:0000318"/>
    <property type="project" value="GO_Central"/>
</dbReference>
<name>F6HLY8_VITVI</name>
<keyword evidence="12" id="KW-1015">Disulfide bond</keyword>
<proteinExistence type="predicted"/>
<evidence type="ECO:0000259" key="20">
    <source>
        <dbReference type="PROSITE" id="PS50026"/>
    </source>
</evidence>
<dbReference type="InterPro" id="IPR000742">
    <property type="entry name" value="EGF"/>
</dbReference>
<dbReference type="InterPro" id="IPR011009">
    <property type="entry name" value="Kinase-like_dom_sf"/>
</dbReference>
<dbReference type="PaxDb" id="29760-VIT_10s0003g05080.t01"/>
<reference evidence="22" key="1">
    <citation type="journal article" date="2007" name="Nature">
        <title>The grapevine genome sequence suggests ancestral hexaploidization in major angiosperm phyla.</title>
        <authorList>
            <consortium name="The French-Italian Public Consortium for Grapevine Genome Characterization."/>
            <person name="Jaillon O."/>
            <person name="Aury J.-M."/>
            <person name="Noel B."/>
            <person name="Policriti A."/>
            <person name="Clepet C."/>
            <person name="Casagrande A."/>
            <person name="Choisne N."/>
            <person name="Aubourg S."/>
            <person name="Vitulo N."/>
            <person name="Jubin C."/>
            <person name="Vezzi A."/>
            <person name="Legeai F."/>
            <person name="Hugueney P."/>
            <person name="Dasilva C."/>
            <person name="Horner D."/>
            <person name="Mica E."/>
            <person name="Jublot D."/>
            <person name="Poulain J."/>
            <person name="Bruyere C."/>
            <person name="Billault A."/>
            <person name="Segurens B."/>
            <person name="Gouyvenoux M."/>
            <person name="Ugarte E."/>
            <person name="Cattonaro F."/>
            <person name="Anthouard V."/>
            <person name="Vico V."/>
            <person name="Del Fabbro C."/>
            <person name="Alaux M."/>
            <person name="Di Gaspero G."/>
            <person name="Dumas V."/>
            <person name="Felice N."/>
            <person name="Paillard S."/>
            <person name="Juman I."/>
            <person name="Moroldo M."/>
            <person name="Scalabrin S."/>
            <person name="Canaguier A."/>
            <person name="Le Clainche I."/>
            <person name="Malacrida G."/>
            <person name="Durand E."/>
            <person name="Pesole G."/>
            <person name="Laucou V."/>
            <person name="Chatelet P."/>
            <person name="Merdinoglu D."/>
            <person name="Delledonne M."/>
            <person name="Pezzotti M."/>
            <person name="Lecharny A."/>
            <person name="Scarpelli C."/>
            <person name="Artiguenave F."/>
            <person name="Pe M.E."/>
            <person name="Valle G."/>
            <person name="Morgante M."/>
            <person name="Caboche M."/>
            <person name="Adam-Blondon A.-F."/>
            <person name="Weissenbach J."/>
            <person name="Quetier F."/>
            <person name="Wincker P."/>
        </authorList>
    </citation>
    <scope>NUCLEOTIDE SEQUENCE [LARGE SCALE GENOMIC DNA]</scope>
    <source>
        <strain evidence="22">cv. Pinot noir / PN40024</strain>
    </source>
</reference>
<dbReference type="SMART" id="SM00181">
    <property type="entry name" value="EGF"/>
    <property type="match status" value="4"/>
</dbReference>
<feature type="domain" description="Protein kinase" evidence="19">
    <location>
        <begin position="1197"/>
        <end position="1477"/>
    </location>
</feature>
<dbReference type="InParanoid" id="F6HLY8"/>
<evidence type="ECO:0000313" key="22">
    <source>
        <dbReference type="Proteomes" id="UP000009183"/>
    </source>
</evidence>
<keyword evidence="5 18" id="KW-0812">Transmembrane</keyword>
<keyword evidence="7 17" id="KW-0547">Nucleotide-binding</keyword>
<dbReference type="PROSITE" id="PS00010">
    <property type="entry name" value="ASX_HYDROXYL"/>
    <property type="match status" value="2"/>
</dbReference>
<dbReference type="FunFam" id="1.10.510.10:FF:000084">
    <property type="entry name" value="Wall-associated receptor kinase 2"/>
    <property type="match status" value="2"/>
</dbReference>
<dbReference type="FunFam" id="2.10.25.10:FF:000964">
    <property type="entry name" value="Uncharacterized protein"/>
    <property type="match status" value="2"/>
</dbReference>
<evidence type="ECO:0000259" key="19">
    <source>
        <dbReference type="PROSITE" id="PS50011"/>
    </source>
</evidence>
<dbReference type="GO" id="GO:0005509">
    <property type="term" value="F:calcium ion binding"/>
    <property type="evidence" value="ECO:0007669"/>
    <property type="project" value="InterPro"/>
</dbReference>
<comment type="subcellular location">
    <subcellularLocation>
        <location evidence="1">Membrane</location>
        <topology evidence="1">Single-pass type I membrane protein</topology>
    </subcellularLocation>
</comment>
<dbReference type="SUPFAM" id="SSF57196">
    <property type="entry name" value="EGF/Laminin"/>
    <property type="match status" value="2"/>
</dbReference>
<dbReference type="InterPro" id="IPR025287">
    <property type="entry name" value="WAK_GUB"/>
</dbReference>
<evidence type="ECO:0000256" key="16">
    <source>
        <dbReference type="PROSITE-ProRule" id="PRU00076"/>
    </source>
</evidence>
<feature type="domain" description="EGF-like" evidence="20">
    <location>
        <begin position="307"/>
        <end position="348"/>
    </location>
</feature>
<evidence type="ECO:0000256" key="6">
    <source>
        <dbReference type="ARBA" id="ARBA00022729"/>
    </source>
</evidence>
<evidence type="ECO:0000256" key="1">
    <source>
        <dbReference type="ARBA" id="ARBA00004479"/>
    </source>
</evidence>
<keyword evidence="6" id="KW-0732">Signal</keyword>
<feature type="binding site" evidence="17">
    <location>
        <position position="1226"/>
    </location>
    <ligand>
        <name>ATP</name>
        <dbReference type="ChEBI" id="CHEBI:30616"/>
    </ligand>
</feature>
<dbReference type="PROSITE" id="PS00108">
    <property type="entry name" value="PROTEIN_KINASE_ST"/>
    <property type="match status" value="2"/>
</dbReference>
<feature type="domain" description="Protein kinase" evidence="19">
    <location>
        <begin position="471"/>
        <end position="743"/>
    </location>
</feature>
<keyword evidence="8" id="KW-0418">Kinase</keyword>
<keyword evidence="11 18" id="KW-0472">Membrane</keyword>
<evidence type="ECO:0000256" key="13">
    <source>
        <dbReference type="ARBA" id="ARBA00023180"/>
    </source>
</evidence>
<dbReference type="Pfam" id="PF13947">
    <property type="entry name" value="GUB_WAK_bind"/>
    <property type="match status" value="2"/>
</dbReference>
<dbReference type="GO" id="GO:0030247">
    <property type="term" value="F:polysaccharide binding"/>
    <property type="evidence" value="ECO:0007669"/>
    <property type="project" value="InterPro"/>
</dbReference>
<evidence type="ECO:0000256" key="10">
    <source>
        <dbReference type="ARBA" id="ARBA00022989"/>
    </source>
</evidence>
<feature type="transmembrane region" description="Helical" evidence="18">
    <location>
        <begin position="6"/>
        <end position="24"/>
    </location>
</feature>
<dbReference type="eggNOG" id="ENOG502QTAM">
    <property type="taxonomic scope" value="Eukaryota"/>
</dbReference>
<dbReference type="Pfam" id="PF00069">
    <property type="entry name" value="Pkinase"/>
    <property type="match status" value="1"/>
</dbReference>
<dbReference type="Proteomes" id="UP000009183">
    <property type="component" value="Chromosome 10"/>
</dbReference>
<dbReference type="InterPro" id="IPR008271">
    <property type="entry name" value="Ser/Thr_kinase_AS"/>
</dbReference>
<dbReference type="InterPro" id="IPR000719">
    <property type="entry name" value="Prot_kinase_dom"/>
</dbReference>
<dbReference type="InterPro" id="IPR001881">
    <property type="entry name" value="EGF-like_Ca-bd_dom"/>
</dbReference>
<sequence>MALQVIQVHLVTIIISIISLVFSLKETKASTAKPGCPETCGNLAIVYPFGIGEGCYLDKRFEITCNNSSNPHPVLRLDQKKEAEVLDMSLEHVRIRDWTSPLCYANNALEGKSYSQFTLAPPMEPFSYSHTENKLIGIGCDIFAYIGDFHSTNSSIKNFISGCVSICNGQGWSWLDTNYSCSGIGCCQTTFPYDLPNFDVRVGNMSIWQEAKDWSSNQCCIVLIAENNFSGFHQFDISFSNQNMKYFYPAVLKWEIGNKSCHETQKRGDYACGRNSHCINSKKGSGYRCLCNPGYRGNPYLPDGCIDVDECMESNNTLCQKGAVCTNKNGSYYCDCPPGYYRDDDKPEYECVRNKGKLKPALLVSSGITFSQCLPHVHPLLALEFVVNYVPLWLIHAGIVVTLVLLILPSIGFWLNQELEKRKKSKLKQMSFKKNGGLLMQQQISSSSIGSSVEKTKLYTIGELEKATDNFNAGRVLGKGGRGKVYKGMLLDGSIVAIKKSIVVDERQVVEFINEVFILSQINHRHIVKLLGCCLESEVPLLVYEYISNNTLSHHLHNEDHASTLSWEKRLRIADEIAGALAYLHSYASTAILHRDIKSRNILLDENFRAVVSDFGLSRLIAHEKTHLSTLVQGTFGYLDPEYFRSGQFTDKSDVYGFGMILAELLTGEKVICSSRSEESLAIHFRLAMKQNCLFEILDKVIVNEGQKKEILAVAKIAKRCLKLSGKKRPAMKEIAADLHQLRTMKQPSLQQTCQDNCSVSERYSISSASTIILDHPVTIIILLLFSSKETAASMAKPGCQETCGNVGIVYPFGIGRGCYHDKNFEVSCAYSSNPPRPSLVVLQVEVLKTSPDNVRICDWTVAACYFDYTSQAASAFTPMEPYSYSHAENKFIGIGCDIGAYIGELNRTSRSLTRYAGGCVSVCHIPGGQAWSNRTSCSGIRCCQTTFSNDLSNVDLWLTNMSMWSKAMAGSNSNPCSFAIIAEKNFSDFDRFDTTLSGENKTYFYPAILNWAIGNKSCQEARKRSHYACGSNSRCVDSDQGSGYKCRCSQGYRGNPYLQDGCIDINECMDPNNTLCKKGAVCINTYGGYYCACPPGYHSHDSQPEHGCVRDKVKLKAAILVTSGIGIAVVLLILLAVGFWLHRQLEERKKNKLKQKLFKRNGGLLLQQQITSSGKGSVEKTKLYTIEELEKATDNFNASRVLGRGGHGTVYKGMLLDGSIVAIKKSIIVDERQVVTFVNEVFILSQINHRHIVKLLGCCLESEVPLLVYEYVSNSTLSHHLHDRNCESKLSWEKRLRIADEIAGALAYLHTYASPAILHRDIKSSNILLDEHFRAVVSDFGLSRSITHEKTHLTTLVQGTFGYLDPGYFRSGQFTDKSDVYAFGVVLAELLTGEKVICSSRSEASLATHFRLAMKQNYLFEILDKVILDDGQKEEILAVARLAKICLKLGGKKRPTMKEIAADLDQLRRTTEQPSLQRTCQDNCSVSGRSYSYASTSAVTEEYVLEDQDFPKPYGMAT</sequence>
<dbReference type="HOGENOM" id="CLU_000288_43_8_1"/>
<dbReference type="InterPro" id="IPR000152">
    <property type="entry name" value="EGF-type_Asp/Asn_hydroxyl_site"/>
</dbReference>
<evidence type="ECO:0000313" key="21">
    <source>
        <dbReference type="EMBL" id="CCB55863.1"/>
    </source>
</evidence>
<keyword evidence="10 18" id="KW-1133">Transmembrane helix</keyword>
<evidence type="ECO:0000256" key="12">
    <source>
        <dbReference type="ARBA" id="ARBA00023157"/>
    </source>
</evidence>
<evidence type="ECO:0000256" key="18">
    <source>
        <dbReference type="SAM" id="Phobius"/>
    </source>
</evidence>
<dbReference type="PANTHER" id="PTHR27005:SF353">
    <property type="entry name" value="WALL-ASSOCIATED RECEPTOR KINASE-LIKE 22"/>
    <property type="match status" value="1"/>
</dbReference>
<comment type="catalytic activity">
    <reaction evidence="14">
        <text>L-seryl-[protein] + ATP = O-phospho-L-seryl-[protein] + ADP + H(+)</text>
        <dbReference type="Rhea" id="RHEA:17989"/>
        <dbReference type="Rhea" id="RHEA-COMP:9863"/>
        <dbReference type="Rhea" id="RHEA-COMP:11604"/>
        <dbReference type="ChEBI" id="CHEBI:15378"/>
        <dbReference type="ChEBI" id="CHEBI:29999"/>
        <dbReference type="ChEBI" id="CHEBI:30616"/>
        <dbReference type="ChEBI" id="CHEBI:83421"/>
        <dbReference type="ChEBI" id="CHEBI:456216"/>
    </reaction>
</comment>
<keyword evidence="22" id="KW-1185">Reference proteome</keyword>
<dbReference type="PROSITE" id="PS50011">
    <property type="entry name" value="PROTEIN_KINASE_DOM"/>
    <property type="match status" value="2"/>
</dbReference>
<feature type="transmembrane region" description="Helical" evidence="18">
    <location>
        <begin position="1118"/>
        <end position="1142"/>
    </location>
</feature>
<comment type="catalytic activity">
    <reaction evidence="15">
        <text>L-threonyl-[protein] + ATP = O-phospho-L-threonyl-[protein] + ADP + H(+)</text>
        <dbReference type="Rhea" id="RHEA:46608"/>
        <dbReference type="Rhea" id="RHEA-COMP:11060"/>
        <dbReference type="Rhea" id="RHEA-COMP:11605"/>
        <dbReference type="ChEBI" id="CHEBI:15378"/>
        <dbReference type="ChEBI" id="CHEBI:30013"/>
        <dbReference type="ChEBI" id="CHEBI:30616"/>
        <dbReference type="ChEBI" id="CHEBI:61977"/>
        <dbReference type="ChEBI" id="CHEBI:456216"/>
    </reaction>
</comment>
<keyword evidence="3 16" id="KW-0245">EGF-like domain</keyword>
<dbReference type="InterPro" id="IPR018097">
    <property type="entry name" value="EGF_Ca-bd_CS"/>
</dbReference>
<protein>
    <recommendedName>
        <fullName evidence="23">Wall-associated receptor kinase 5</fullName>
    </recommendedName>
</protein>
<dbReference type="Gene3D" id="1.10.510.10">
    <property type="entry name" value="Transferase(Phosphotransferase) domain 1"/>
    <property type="match status" value="2"/>
</dbReference>
<dbReference type="GO" id="GO:0005524">
    <property type="term" value="F:ATP binding"/>
    <property type="evidence" value="ECO:0007669"/>
    <property type="project" value="UniProtKB-UniRule"/>
</dbReference>
<dbReference type="InterPro" id="IPR017441">
    <property type="entry name" value="Protein_kinase_ATP_BS"/>
</dbReference>
<evidence type="ECO:0000256" key="3">
    <source>
        <dbReference type="ARBA" id="ARBA00022536"/>
    </source>
</evidence>
<evidence type="ECO:0000256" key="5">
    <source>
        <dbReference type="ARBA" id="ARBA00022692"/>
    </source>
</evidence>
<comment type="caution">
    <text evidence="16">Lacks conserved residue(s) required for the propagation of feature annotation.</text>
</comment>
<dbReference type="Pfam" id="PF07645">
    <property type="entry name" value="EGF_CA"/>
    <property type="match status" value="2"/>
</dbReference>
<dbReference type="ExpressionAtlas" id="F6HLY8">
    <property type="expression patterns" value="differential"/>
</dbReference>
<evidence type="ECO:0008006" key="23">
    <source>
        <dbReference type="Google" id="ProtNLM"/>
    </source>
</evidence>
<dbReference type="SMART" id="SM00179">
    <property type="entry name" value="EGF_CA"/>
    <property type="match status" value="3"/>
</dbReference>
<dbReference type="FunFam" id="3.30.200.20:FF:000043">
    <property type="entry name" value="Wall-associated receptor kinase 2"/>
    <property type="match status" value="2"/>
</dbReference>
<keyword evidence="13" id="KW-0325">Glycoprotein</keyword>
<dbReference type="FunFam" id="2.10.25.10:FF:000628">
    <property type="entry name" value="Wall-associated receptor kinase 2"/>
    <property type="match status" value="2"/>
</dbReference>
<evidence type="ECO:0000256" key="9">
    <source>
        <dbReference type="ARBA" id="ARBA00022840"/>
    </source>
</evidence>
<evidence type="ECO:0000256" key="15">
    <source>
        <dbReference type="ARBA" id="ARBA00047951"/>
    </source>
</evidence>